<dbReference type="InterPro" id="IPR058917">
    <property type="entry name" value="RESC6_dom"/>
</dbReference>
<dbReference type="RefSeq" id="XP_028866745.1">
    <property type="nucleotide sequence ID" value="XM_029010912.1"/>
</dbReference>
<dbReference type="AlphaFoldDB" id="A0A2H6KBY6"/>
<evidence type="ECO:0000313" key="3">
    <source>
        <dbReference type="Proteomes" id="UP000236319"/>
    </source>
</evidence>
<accession>A0A2H6KBY6</accession>
<feature type="domain" description="RNA-editing substrate-binding complex 6 protein" evidence="1">
    <location>
        <begin position="30"/>
        <end position="203"/>
    </location>
</feature>
<dbReference type="GeneID" id="39874272"/>
<dbReference type="OrthoDB" id="361043at2759"/>
<name>A0A2H6KBY6_9APIC</name>
<evidence type="ECO:0000313" key="2">
    <source>
        <dbReference type="EMBL" id="GBE60502.1"/>
    </source>
</evidence>
<evidence type="ECO:0000259" key="1">
    <source>
        <dbReference type="Pfam" id="PF26188"/>
    </source>
</evidence>
<dbReference type="Pfam" id="PF26188">
    <property type="entry name" value="RESC6"/>
    <property type="match status" value="1"/>
</dbReference>
<dbReference type="VEuPathDB" id="PiroplasmaDB:BOVATA_019950"/>
<protein>
    <recommendedName>
        <fullName evidence="1">RNA-editing substrate-binding complex 6 protein domain-containing protein</fullName>
    </recommendedName>
</protein>
<reference evidence="2 3" key="1">
    <citation type="journal article" date="2017" name="BMC Genomics">
        <title>Whole-genome assembly of Babesia ovata and comparative genomics between closely related pathogens.</title>
        <authorList>
            <person name="Yamagishi J."/>
            <person name="Asada M."/>
            <person name="Hakimi H."/>
            <person name="Tanaka T.Q."/>
            <person name="Sugimoto C."/>
            <person name="Kawazu S."/>
        </authorList>
    </citation>
    <scope>NUCLEOTIDE SEQUENCE [LARGE SCALE GENOMIC DNA]</scope>
    <source>
        <strain evidence="2 3">Miyake</strain>
    </source>
</reference>
<keyword evidence="3" id="KW-1185">Reference proteome</keyword>
<organism evidence="2 3">
    <name type="scientific">Babesia ovata</name>
    <dbReference type="NCBI Taxonomy" id="189622"/>
    <lineage>
        <taxon>Eukaryota</taxon>
        <taxon>Sar</taxon>
        <taxon>Alveolata</taxon>
        <taxon>Apicomplexa</taxon>
        <taxon>Aconoidasida</taxon>
        <taxon>Piroplasmida</taxon>
        <taxon>Babesiidae</taxon>
        <taxon>Babesia</taxon>
    </lineage>
</organism>
<gene>
    <name evidence="2" type="ORF">BOVATA_019950</name>
</gene>
<sequence>MARHRIDDDSRWAALIEEAKVKIASLTPIDIALLVNALTRVLRADAGLYEMLRERIVHMVAFFSSQHLAMIISAYVKAGLMEQSLYETLKTEINQRMYELNTPTEICMILNAVARYKDRDEQFLGKLAAHTTHHMNAFLTEEIALLASRYHALNVYDKTLFDAIGERVTRHVGRFLTNDAIATLAAFSHFDVENERIRELLKNHIKEQREYLEADDYAERIRTAKLPPEDKADLLNAEA</sequence>
<dbReference type="Proteomes" id="UP000236319">
    <property type="component" value="Unassembled WGS sequence"/>
</dbReference>
<proteinExistence type="predicted"/>
<dbReference type="EMBL" id="BDSA01000002">
    <property type="protein sequence ID" value="GBE60502.1"/>
    <property type="molecule type" value="Genomic_DNA"/>
</dbReference>
<comment type="caution">
    <text evidence="2">The sequence shown here is derived from an EMBL/GenBank/DDBJ whole genome shotgun (WGS) entry which is preliminary data.</text>
</comment>